<keyword evidence="5" id="KW-1133">Transmembrane helix</keyword>
<dbReference type="GO" id="GO:0005886">
    <property type="term" value="C:plasma membrane"/>
    <property type="evidence" value="ECO:0007669"/>
    <property type="project" value="UniProtKB-SubCell"/>
</dbReference>
<feature type="domain" description="Sulfatase N-terminal" evidence="8">
    <location>
        <begin position="34"/>
        <end position="324"/>
    </location>
</feature>
<dbReference type="AlphaFoldDB" id="A0A6B8RTZ5"/>
<keyword evidence="4" id="KW-0812">Transmembrane</keyword>
<keyword evidence="10" id="KW-1185">Reference proteome</keyword>
<keyword evidence="7" id="KW-0732">Signal</keyword>
<evidence type="ECO:0000256" key="5">
    <source>
        <dbReference type="ARBA" id="ARBA00022989"/>
    </source>
</evidence>
<dbReference type="OrthoDB" id="5901192at2"/>
<reference evidence="10" key="1">
    <citation type="submission" date="2018-11" db="EMBL/GenBank/DDBJ databases">
        <title>Complete genome sequence of Paenibacillus sp. ML311-T8.</title>
        <authorList>
            <person name="Nam Y.-D."/>
            <person name="Kang J."/>
            <person name="Chung W.-H."/>
            <person name="Park Y.S."/>
        </authorList>
    </citation>
    <scope>NUCLEOTIDE SEQUENCE [LARGE SCALE GENOMIC DNA]</scope>
    <source>
        <strain evidence="10">ML311-T8</strain>
    </source>
</reference>
<evidence type="ECO:0000313" key="10">
    <source>
        <dbReference type="Proteomes" id="UP000426246"/>
    </source>
</evidence>
<dbReference type="CDD" id="cd16015">
    <property type="entry name" value="LTA_synthase"/>
    <property type="match status" value="1"/>
</dbReference>
<protein>
    <submittedName>
        <fullName evidence="9">LTA synthase family protein</fullName>
    </submittedName>
</protein>
<dbReference type="PANTHER" id="PTHR47371:SF3">
    <property type="entry name" value="PHOSPHOGLYCEROL TRANSFERASE I"/>
    <property type="match status" value="1"/>
</dbReference>
<keyword evidence="6" id="KW-0472">Membrane</keyword>
<evidence type="ECO:0000256" key="1">
    <source>
        <dbReference type="ARBA" id="ARBA00004651"/>
    </source>
</evidence>
<organism evidence="9 10">
    <name type="scientific">Paenibacillus psychroresistens</name>
    <dbReference type="NCBI Taxonomy" id="1778678"/>
    <lineage>
        <taxon>Bacteria</taxon>
        <taxon>Bacillati</taxon>
        <taxon>Bacillota</taxon>
        <taxon>Bacilli</taxon>
        <taxon>Bacillales</taxon>
        <taxon>Paenibacillaceae</taxon>
        <taxon>Paenibacillus</taxon>
    </lineage>
</organism>
<evidence type="ECO:0000256" key="3">
    <source>
        <dbReference type="ARBA" id="ARBA00022475"/>
    </source>
</evidence>
<accession>A0A6B8RTZ5</accession>
<evidence type="ECO:0000256" key="7">
    <source>
        <dbReference type="SAM" id="SignalP"/>
    </source>
</evidence>
<dbReference type="Pfam" id="PF00884">
    <property type="entry name" value="Sulfatase"/>
    <property type="match status" value="1"/>
</dbReference>
<keyword evidence="3" id="KW-1003">Cell membrane</keyword>
<dbReference type="Gene3D" id="3.30.1120.170">
    <property type="match status" value="1"/>
</dbReference>
<dbReference type="InterPro" id="IPR050448">
    <property type="entry name" value="OpgB/LTA_synthase_biosynth"/>
</dbReference>
<proteinExistence type="predicted"/>
<dbReference type="Gene3D" id="3.40.720.10">
    <property type="entry name" value="Alkaline Phosphatase, subunit A"/>
    <property type="match status" value="1"/>
</dbReference>
<feature type="chain" id="PRO_5025439570" evidence="7">
    <location>
        <begin position="22"/>
        <end position="533"/>
    </location>
</feature>
<sequence>MKFFLVIATVLAMLLTGSGWAKETATVNINKPKPNLIFIQLEAFQSFVLNKKVAGQEITPSLNKLIKESAYFPNFYLQNGAGVTSDAEFMSNTSLYPANGRSIIARDLADKEYPSLPRLLKKNGYSTDTFHTNNVTFWNRKELYSALGFETYYDKEYFGTDKAIAFGADDDILYKKSMEVLTKQKEPFYAQIVSMSSHYPFRLPASYRTLKLPAIYEGNVAGDYLIAAHYADAALGRFLEELKKKGLWDETVIAIYGDHSGITADMVKEKQAVALTDLMGRRYDQIDALGVPFIIHGPDVKKGIYEAVGGHMDIMPTLLGLLDVQSEHRMFGYDLFRNVEHPVAVRANFGPPGSFVYGNEYYDSKAGTITNVKTRKIGDASDRFLEIEEEQLSRFKASDELIAMLPEKKDSFGIQIQVTEAVKAYSRKDVSYAPVEVFPANARLDTFENDGDWYRIVGKNGKAEWVKTANPITETFKKIYNPVKTRAYVEPDPASKSPIEIGVQDLFVLKEWKGMGWYQVSNWTGIDLWIRIK</sequence>
<evidence type="ECO:0000256" key="6">
    <source>
        <dbReference type="ARBA" id="ARBA00023136"/>
    </source>
</evidence>
<evidence type="ECO:0000259" key="8">
    <source>
        <dbReference type="Pfam" id="PF00884"/>
    </source>
</evidence>
<dbReference type="InterPro" id="IPR017850">
    <property type="entry name" value="Alkaline_phosphatase_core_sf"/>
</dbReference>
<name>A0A6B8RTZ5_9BACL</name>
<feature type="signal peptide" evidence="7">
    <location>
        <begin position="1"/>
        <end position="21"/>
    </location>
</feature>
<dbReference type="InterPro" id="IPR000917">
    <property type="entry name" value="Sulfatase_N"/>
</dbReference>
<dbReference type="Proteomes" id="UP000426246">
    <property type="component" value="Chromosome"/>
</dbReference>
<comment type="subcellular location">
    <subcellularLocation>
        <location evidence="1">Cell membrane</location>
        <topology evidence="1">Multi-pass membrane protein</topology>
    </subcellularLocation>
</comment>
<dbReference type="PANTHER" id="PTHR47371">
    <property type="entry name" value="LIPOTEICHOIC ACID SYNTHASE"/>
    <property type="match status" value="1"/>
</dbReference>
<gene>
    <name evidence="9" type="ORF">EHS13_33055</name>
</gene>
<dbReference type="RefSeq" id="WP_155704505.1">
    <property type="nucleotide sequence ID" value="NZ_CP034235.1"/>
</dbReference>
<comment type="pathway">
    <text evidence="2">Cell wall biogenesis; lipoteichoic acid biosynthesis.</text>
</comment>
<evidence type="ECO:0000256" key="4">
    <source>
        <dbReference type="ARBA" id="ARBA00022692"/>
    </source>
</evidence>
<evidence type="ECO:0000256" key="2">
    <source>
        <dbReference type="ARBA" id="ARBA00004936"/>
    </source>
</evidence>
<dbReference type="KEGG" id="ppsc:EHS13_33055"/>
<evidence type="ECO:0000313" key="9">
    <source>
        <dbReference type="EMBL" id="QGQ99349.1"/>
    </source>
</evidence>
<dbReference type="EMBL" id="CP034235">
    <property type="protein sequence ID" value="QGQ99349.1"/>
    <property type="molecule type" value="Genomic_DNA"/>
</dbReference>
<dbReference type="SUPFAM" id="SSF53649">
    <property type="entry name" value="Alkaline phosphatase-like"/>
    <property type="match status" value="1"/>
</dbReference>